<keyword evidence="2" id="KW-1185">Reference proteome</keyword>
<gene>
    <name evidence="1" type="ORF">MONAX_5E033710</name>
</gene>
<sequence length="59" mass="6829">EVEKLSRSSIVDEEEQYISSESSTSISLHEEPSYFRPVYKGESDAFCIQLFCIDEKYEA</sequence>
<organism evidence="1 2">
    <name type="scientific">Marmota monax</name>
    <name type="common">Woodchuck</name>
    <dbReference type="NCBI Taxonomy" id="9995"/>
    <lineage>
        <taxon>Eukaryota</taxon>
        <taxon>Metazoa</taxon>
        <taxon>Chordata</taxon>
        <taxon>Craniata</taxon>
        <taxon>Vertebrata</taxon>
        <taxon>Euteleostomi</taxon>
        <taxon>Mammalia</taxon>
        <taxon>Eutheria</taxon>
        <taxon>Euarchontoglires</taxon>
        <taxon>Glires</taxon>
        <taxon>Rodentia</taxon>
        <taxon>Sciuromorpha</taxon>
        <taxon>Sciuridae</taxon>
        <taxon>Xerinae</taxon>
        <taxon>Marmotini</taxon>
        <taxon>Marmota</taxon>
    </lineage>
</organism>
<reference evidence="1" key="1">
    <citation type="submission" date="2019-04" db="EMBL/GenBank/DDBJ databases">
        <authorList>
            <person name="Alioto T."/>
            <person name="Alioto T."/>
        </authorList>
    </citation>
    <scope>NUCLEOTIDE SEQUENCE [LARGE SCALE GENOMIC DNA]</scope>
</reference>
<name>A0A5E4CP69_MARMO</name>
<accession>A0A5E4CP69</accession>
<evidence type="ECO:0000313" key="1">
    <source>
        <dbReference type="EMBL" id="VTJ82821.1"/>
    </source>
</evidence>
<feature type="non-terminal residue" evidence="1">
    <location>
        <position position="1"/>
    </location>
</feature>
<dbReference type="EMBL" id="CABDUW010001583">
    <property type="protein sequence ID" value="VTJ82821.1"/>
    <property type="molecule type" value="Genomic_DNA"/>
</dbReference>
<feature type="non-terminal residue" evidence="1">
    <location>
        <position position="59"/>
    </location>
</feature>
<protein>
    <submittedName>
        <fullName evidence="1">Uncharacterized protein</fullName>
    </submittedName>
</protein>
<evidence type="ECO:0000313" key="2">
    <source>
        <dbReference type="Proteomes" id="UP000335636"/>
    </source>
</evidence>
<dbReference type="Proteomes" id="UP000335636">
    <property type="component" value="Unassembled WGS sequence"/>
</dbReference>
<dbReference type="AlphaFoldDB" id="A0A5E4CP69"/>
<comment type="caution">
    <text evidence="1">The sequence shown here is derived from an EMBL/GenBank/DDBJ whole genome shotgun (WGS) entry which is preliminary data.</text>
</comment>
<proteinExistence type="predicted"/>